<dbReference type="AlphaFoldDB" id="A0A0P1ABJ1"/>
<organism evidence="1 2">
    <name type="scientific">Plasmopara halstedii</name>
    <name type="common">Downy mildew of sunflower</name>
    <dbReference type="NCBI Taxonomy" id="4781"/>
    <lineage>
        <taxon>Eukaryota</taxon>
        <taxon>Sar</taxon>
        <taxon>Stramenopiles</taxon>
        <taxon>Oomycota</taxon>
        <taxon>Peronosporomycetes</taxon>
        <taxon>Peronosporales</taxon>
        <taxon>Peronosporaceae</taxon>
        <taxon>Plasmopara</taxon>
    </lineage>
</organism>
<evidence type="ECO:0000313" key="2">
    <source>
        <dbReference type="Proteomes" id="UP000054928"/>
    </source>
</evidence>
<evidence type="ECO:0000313" key="1">
    <source>
        <dbReference type="EMBL" id="CEG37804.1"/>
    </source>
</evidence>
<proteinExistence type="predicted"/>
<accession>A0A0P1ABJ1</accession>
<name>A0A0P1ABJ1_PLAHL</name>
<protein>
    <submittedName>
        <fullName evidence="1">Uncharacterized protein</fullName>
    </submittedName>
</protein>
<dbReference type="GeneID" id="36400914"/>
<dbReference type="EMBL" id="CCYD01000291">
    <property type="protein sequence ID" value="CEG37804.1"/>
    <property type="molecule type" value="Genomic_DNA"/>
</dbReference>
<reference evidence="2" key="1">
    <citation type="submission" date="2014-09" db="EMBL/GenBank/DDBJ databases">
        <authorList>
            <person name="Sharma Rahul"/>
            <person name="Thines Marco"/>
        </authorList>
    </citation>
    <scope>NUCLEOTIDE SEQUENCE [LARGE SCALE GENOMIC DNA]</scope>
</reference>
<dbReference type="Proteomes" id="UP000054928">
    <property type="component" value="Unassembled WGS sequence"/>
</dbReference>
<dbReference type="RefSeq" id="XP_024574173.1">
    <property type="nucleotide sequence ID" value="XM_024723169.1"/>
</dbReference>
<sequence>MYPDADIRLPKKFDQNMLESRSKRLLDRCSAECSESFKTLRVARAKLAAFI</sequence>
<keyword evidence="2" id="KW-1185">Reference proteome</keyword>